<reference evidence="1 2" key="1">
    <citation type="submission" date="2020-08" db="EMBL/GenBank/DDBJ databases">
        <authorList>
            <person name="Koutsovoulos G."/>
            <person name="Danchin GJ E."/>
        </authorList>
    </citation>
    <scope>NUCLEOTIDE SEQUENCE [LARGE SCALE GENOMIC DNA]</scope>
</reference>
<dbReference type="EMBL" id="CAJEWN010000747">
    <property type="protein sequence ID" value="CAD2189399.1"/>
    <property type="molecule type" value="Genomic_DNA"/>
</dbReference>
<dbReference type="AlphaFoldDB" id="A0A6V7WQS3"/>
<comment type="caution">
    <text evidence="1">The sequence shown here is derived from an EMBL/GenBank/DDBJ whole genome shotgun (WGS) entry which is preliminary data.</text>
</comment>
<proteinExistence type="predicted"/>
<dbReference type="Proteomes" id="UP000580250">
    <property type="component" value="Unassembled WGS sequence"/>
</dbReference>
<sequence length="73" mass="8658">MLIIEELPSNFEEEINFQSTSTEINFLDKQIHQQNRPNTTTIKKEITKMFSSKLGEEHKIIENKKKDFKKNFG</sequence>
<evidence type="ECO:0000313" key="2">
    <source>
        <dbReference type="Proteomes" id="UP000580250"/>
    </source>
</evidence>
<evidence type="ECO:0000313" key="1">
    <source>
        <dbReference type="EMBL" id="CAD2189399.1"/>
    </source>
</evidence>
<gene>
    <name evidence="1" type="ORF">MENT_LOCUS42119</name>
</gene>
<accession>A0A6V7WQS3</accession>
<protein>
    <submittedName>
        <fullName evidence="1">Uncharacterized protein</fullName>
    </submittedName>
</protein>
<name>A0A6V7WQS3_MELEN</name>
<organism evidence="1 2">
    <name type="scientific">Meloidogyne enterolobii</name>
    <name type="common">Root-knot nematode worm</name>
    <name type="synonym">Meloidogyne mayaguensis</name>
    <dbReference type="NCBI Taxonomy" id="390850"/>
    <lineage>
        <taxon>Eukaryota</taxon>
        <taxon>Metazoa</taxon>
        <taxon>Ecdysozoa</taxon>
        <taxon>Nematoda</taxon>
        <taxon>Chromadorea</taxon>
        <taxon>Rhabditida</taxon>
        <taxon>Tylenchina</taxon>
        <taxon>Tylenchomorpha</taxon>
        <taxon>Tylenchoidea</taxon>
        <taxon>Meloidogynidae</taxon>
        <taxon>Meloidogyninae</taxon>
        <taxon>Meloidogyne</taxon>
    </lineage>
</organism>